<feature type="region of interest" description="Disordered" evidence="1">
    <location>
        <begin position="1"/>
        <end position="31"/>
    </location>
</feature>
<name>A0A3N4KX04_9PEZI</name>
<feature type="compositionally biased region" description="Basic and acidic residues" evidence="1">
    <location>
        <begin position="760"/>
        <end position="775"/>
    </location>
</feature>
<feature type="compositionally biased region" description="Polar residues" evidence="1">
    <location>
        <begin position="355"/>
        <end position="364"/>
    </location>
</feature>
<keyword evidence="3" id="KW-1185">Reference proteome</keyword>
<evidence type="ECO:0000313" key="3">
    <source>
        <dbReference type="Proteomes" id="UP000277580"/>
    </source>
</evidence>
<evidence type="ECO:0000256" key="1">
    <source>
        <dbReference type="SAM" id="MobiDB-lite"/>
    </source>
</evidence>
<reference evidence="2 3" key="1">
    <citation type="journal article" date="2018" name="Nat. Ecol. Evol.">
        <title>Pezizomycetes genomes reveal the molecular basis of ectomycorrhizal truffle lifestyle.</title>
        <authorList>
            <person name="Murat C."/>
            <person name="Payen T."/>
            <person name="Noel B."/>
            <person name="Kuo A."/>
            <person name="Morin E."/>
            <person name="Chen J."/>
            <person name="Kohler A."/>
            <person name="Krizsan K."/>
            <person name="Balestrini R."/>
            <person name="Da Silva C."/>
            <person name="Montanini B."/>
            <person name="Hainaut M."/>
            <person name="Levati E."/>
            <person name="Barry K.W."/>
            <person name="Belfiori B."/>
            <person name="Cichocki N."/>
            <person name="Clum A."/>
            <person name="Dockter R.B."/>
            <person name="Fauchery L."/>
            <person name="Guy J."/>
            <person name="Iotti M."/>
            <person name="Le Tacon F."/>
            <person name="Lindquist E.A."/>
            <person name="Lipzen A."/>
            <person name="Malagnac F."/>
            <person name="Mello A."/>
            <person name="Molinier V."/>
            <person name="Miyauchi S."/>
            <person name="Poulain J."/>
            <person name="Riccioni C."/>
            <person name="Rubini A."/>
            <person name="Sitrit Y."/>
            <person name="Splivallo R."/>
            <person name="Traeger S."/>
            <person name="Wang M."/>
            <person name="Zifcakova L."/>
            <person name="Wipf D."/>
            <person name="Zambonelli A."/>
            <person name="Paolocci F."/>
            <person name="Nowrousian M."/>
            <person name="Ottonello S."/>
            <person name="Baldrian P."/>
            <person name="Spatafora J.W."/>
            <person name="Henrissat B."/>
            <person name="Nagy L.G."/>
            <person name="Aury J.M."/>
            <person name="Wincker P."/>
            <person name="Grigoriev I.V."/>
            <person name="Bonfante P."/>
            <person name="Martin F.M."/>
        </authorList>
    </citation>
    <scope>NUCLEOTIDE SEQUENCE [LARGE SCALE GENOMIC DNA]</scope>
    <source>
        <strain evidence="2 3">CCBAS932</strain>
    </source>
</reference>
<dbReference type="EMBL" id="ML119144">
    <property type="protein sequence ID" value="RPB10325.1"/>
    <property type="molecule type" value="Genomic_DNA"/>
</dbReference>
<gene>
    <name evidence="2" type="ORF">P167DRAFT_272162</name>
</gene>
<evidence type="ECO:0000313" key="2">
    <source>
        <dbReference type="EMBL" id="RPB10325.1"/>
    </source>
</evidence>
<feature type="compositionally biased region" description="Polar residues" evidence="1">
    <location>
        <begin position="179"/>
        <end position="193"/>
    </location>
</feature>
<feature type="compositionally biased region" description="Basic and acidic residues" evidence="1">
    <location>
        <begin position="551"/>
        <end position="574"/>
    </location>
</feature>
<feature type="region of interest" description="Disordered" evidence="1">
    <location>
        <begin position="173"/>
        <end position="222"/>
    </location>
</feature>
<feature type="region of interest" description="Disordered" evidence="1">
    <location>
        <begin position="127"/>
        <end position="150"/>
    </location>
</feature>
<feature type="region of interest" description="Disordered" evidence="1">
    <location>
        <begin position="302"/>
        <end position="367"/>
    </location>
</feature>
<feature type="region of interest" description="Disordered" evidence="1">
    <location>
        <begin position="495"/>
        <end position="520"/>
    </location>
</feature>
<protein>
    <submittedName>
        <fullName evidence="2">Uncharacterized protein</fullName>
    </submittedName>
</protein>
<dbReference type="Proteomes" id="UP000277580">
    <property type="component" value="Unassembled WGS sequence"/>
</dbReference>
<feature type="compositionally biased region" description="Basic and acidic residues" evidence="1">
    <location>
        <begin position="651"/>
        <end position="672"/>
    </location>
</feature>
<accession>A0A3N4KX04</accession>
<proteinExistence type="predicted"/>
<dbReference type="InParanoid" id="A0A3N4KX04"/>
<feature type="compositionally biased region" description="Polar residues" evidence="1">
    <location>
        <begin position="600"/>
        <end position="614"/>
    </location>
</feature>
<feature type="region of interest" description="Disordered" evidence="1">
    <location>
        <begin position="755"/>
        <end position="776"/>
    </location>
</feature>
<feature type="compositionally biased region" description="Basic and acidic residues" evidence="1">
    <location>
        <begin position="694"/>
        <end position="705"/>
    </location>
</feature>
<feature type="region of interest" description="Disordered" evidence="1">
    <location>
        <begin position="694"/>
        <end position="736"/>
    </location>
</feature>
<dbReference type="AlphaFoldDB" id="A0A3N4KX04"/>
<feature type="region of interest" description="Disordered" evidence="1">
    <location>
        <begin position="537"/>
        <end position="672"/>
    </location>
</feature>
<organism evidence="2 3">
    <name type="scientific">Morchella conica CCBAS932</name>
    <dbReference type="NCBI Taxonomy" id="1392247"/>
    <lineage>
        <taxon>Eukaryota</taxon>
        <taxon>Fungi</taxon>
        <taxon>Dikarya</taxon>
        <taxon>Ascomycota</taxon>
        <taxon>Pezizomycotina</taxon>
        <taxon>Pezizomycetes</taxon>
        <taxon>Pezizales</taxon>
        <taxon>Morchellaceae</taxon>
        <taxon>Morchella</taxon>
    </lineage>
</organism>
<sequence length="896" mass="98486">MHSEGPPGNPLAPLRAPELVAGRKRSLRSRGVHSIVKHHLAGNARIPLRAQVAEQRRAAPPNTPPIYASKGPSDMDVFALPPRKTSALPPHLSARSVVRNPEVSQWNTGKLVTNSVDYDYLSNPPKPASSLFQSPTPAKLDQAPPPRNFFIPADQEMADKASSSGAFFRFSETAKADTGPSSENKFQLPSQEKANLPIASDISTIPGAPRKRSPELASSQTYPAVAPGPVLFPLVQKVPETPKPSIFPETIFPSNTGPIPRPQATIEPGSPFIFKHQVSATPSTPLTGPGAPFVFKLGGASSDNSAGTAPHKLSSAKPHPEATRTPPLKSLEPNSTVINKDSVGRGEESSLEAHANTNPTGSDNISEEDDATIESLHNDISAIRESVNNLKTEVSSIDSFEQSLQARIVMMMLQKEGILREIETKEVTMSQIECELHNIKAKRDALKQAVSALALRTENVVAEAESLMIAKESAEAGRPDVEMANLVEDIAQAVAEEEDSSETKGPQEQSTWEVSEVPPNEFIEEEYSGVKGQLEVTSEARPSGEAQEEESLAKNHEKDEKHSDQETKETKFPRVNEPFARINFQAAPATQSPVKPEVEITTNNSHLNDMSIQKTTEDTPLVEARSQEHKSETTQESDASGSFKTQPSMDNAEKKRLADLKAREKAQQERAAEIEAFQQAEKERQEIKRLVKEHLERVKHEESRRKMGKPKVPSTDDESSDEKESTSPIKTSRAAMDAHKAVFRNADQGRYDLYQSGGETGHEMVGETSLRKEMEPREEEEAIVVRGSGAPNQATSPKNSVVDYAASEHGQSNPKRPRFPYHISLDLRPTYEVDPLRVEVGLNQSPEEEITKRCMELMTPAGYQNLIHMPKLRMFLDQCNKRHASRLARYHASGRE</sequence>
<feature type="compositionally biased region" description="Polar residues" evidence="1">
    <location>
        <begin position="503"/>
        <end position="513"/>
    </location>
</feature>
<feature type="compositionally biased region" description="Polar residues" evidence="1">
    <location>
        <begin position="634"/>
        <end position="649"/>
    </location>
</feature>
<dbReference type="OrthoDB" id="5388859at2759"/>
<feature type="compositionally biased region" description="Basic residues" evidence="1">
    <location>
        <begin position="22"/>
        <end position="31"/>
    </location>
</feature>